<organism evidence="1 2">
    <name type="scientific">Polyangium jinanense</name>
    <dbReference type="NCBI Taxonomy" id="2829994"/>
    <lineage>
        <taxon>Bacteria</taxon>
        <taxon>Pseudomonadati</taxon>
        <taxon>Myxococcota</taxon>
        <taxon>Polyangia</taxon>
        <taxon>Polyangiales</taxon>
        <taxon>Polyangiaceae</taxon>
        <taxon>Polyangium</taxon>
    </lineage>
</organism>
<dbReference type="Proteomes" id="UP001151081">
    <property type="component" value="Unassembled WGS sequence"/>
</dbReference>
<sequence>MKHTFDELLDIVYRYYPRGVGMVDGDLDVKLIHDSEEHARLAAARKKAATDERWHALRRRIEERFPEAPLMNHSLHLPTDSYDDACYSFTIHLPGAAQDRMLWGQVSFLVPYYLIHASCNIETVQEARKDCFTVKFQGLHFQVEGSPFDPRLVSNPDDERLKRVTTKRHVVTFDLLPEERPYAEWIAREIEATFGYEPMPPEIGAVLVPELATPHLPGENRLYDCLFSDHHTWVNPSPSDVPAPGAKVDASQLTEPFKAVLTVQAALVRIMWILSSKGSGALHVEMEMDGTLRKDELLGTLAWIRQLNESSPTPRDPAKGDLEAAVRAFEELLAAWEGDGAPSDAMVAWASNFLARWDVGENEASRED</sequence>
<keyword evidence="2" id="KW-1185">Reference proteome</keyword>
<reference evidence="1 2" key="1">
    <citation type="submission" date="2021-04" db="EMBL/GenBank/DDBJ databases">
        <title>Genome analysis of Polyangium sp.</title>
        <authorList>
            <person name="Li Y."/>
            <person name="Wang J."/>
        </authorList>
    </citation>
    <scope>NUCLEOTIDE SEQUENCE [LARGE SCALE GENOMIC DNA]</scope>
    <source>
        <strain evidence="1 2">SDU14</strain>
    </source>
</reference>
<accession>A0A9X4ATA5</accession>
<name>A0A9X4ATA5_9BACT</name>
<proteinExistence type="predicted"/>
<dbReference type="EMBL" id="JAGTJJ010000006">
    <property type="protein sequence ID" value="MDC3981980.1"/>
    <property type="molecule type" value="Genomic_DNA"/>
</dbReference>
<dbReference type="AlphaFoldDB" id="A0A9X4ATA5"/>
<protein>
    <submittedName>
        <fullName evidence="1">Uncharacterized protein</fullName>
    </submittedName>
</protein>
<comment type="caution">
    <text evidence="1">The sequence shown here is derived from an EMBL/GenBank/DDBJ whole genome shotgun (WGS) entry which is preliminary data.</text>
</comment>
<evidence type="ECO:0000313" key="1">
    <source>
        <dbReference type="EMBL" id="MDC3981980.1"/>
    </source>
</evidence>
<dbReference type="RefSeq" id="WP_272418798.1">
    <property type="nucleotide sequence ID" value="NZ_JAGTJJ010000006.1"/>
</dbReference>
<evidence type="ECO:0000313" key="2">
    <source>
        <dbReference type="Proteomes" id="UP001151081"/>
    </source>
</evidence>
<gene>
    <name evidence="1" type="ORF">KEG57_15795</name>
</gene>